<dbReference type="PANTHER" id="PTHR28511">
    <property type="entry name" value="ENDONUCLEASE V"/>
    <property type="match status" value="1"/>
</dbReference>
<dbReference type="AlphaFoldDB" id="A0AA86VST6"/>
<proteinExistence type="predicted"/>
<dbReference type="GO" id="GO:0003727">
    <property type="term" value="F:single-stranded RNA binding"/>
    <property type="evidence" value="ECO:0007669"/>
    <property type="project" value="TreeGrafter"/>
</dbReference>
<keyword evidence="2" id="KW-0963">Cytoplasm</keyword>
<dbReference type="PANTHER" id="PTHR28511:SF1">
    <property type="entry name" value="ENDONUCLEASE V"/>
    <property type="match status" value="1"/>
</dbReference>
<comment type="subcellular location">
    <subcellularLocation>
        <location evidence="1">Cytoplasm</location>
    </subcellularLocation>
</comment>
<keyword evidence="3" id="KW-0540">Nuclease</keyword>
<organism evidence="6">
    <name type="scientific">Hexamita inflata</name>
    <dbReference type="NCBI Taxonomy" id="28002"/>
    <lineage>
        <taxon>Eukaryota</taxon>
        <taxon>Metamonada</taxon>
        <taxon>Diplomonadida</taxon>
        <taxon>Hexamitidae</taxon>
        <taxon>Hexamitinae</taxon>
        <taxon>Hexamita</taxon>
    </lineage>
</organism>
<evidence type="ECO:0000313" key="7">
    <source>
        <dbReference type="EMBL" id="CAL6001388.1"/>
    </source>
</evidence>
<dbReference type="Pfam" id="PF04493">
    <property type="entry name" value="Endonuclease_5"/>
    <property type="match status" value="1"/>
</dbReference>
<dbReference type="Gene3D" id="3.30.2170.10">
    <property type="entry name" value="archaeoglobus fulgidus dsm 4304 superfamily"/>
    <property type="match status" value="1"/>
</dbReference>
<dbReference type="Proteomes" id="UP001642409">
    <property type="component" value="Unassembled WGS sequence"/>
</dbReference>
<keyword evidence="8" id="KW-1185">Reference proteome</keyword>
<evidence type="ECO:0000256" key="5">
    <source>
        <dbReference type="ARBA" id="ARBA00022801"/>
    </source>
</evidence>
<dbReference type="GO" id="GO:0006281">
    <property type="term" value="P:DNA repair"/>
    <property type="evidence" value="ECO:0007669"/>
    <property type="project" value="InterPro"/>
</dbReference>
<keyword evidence="5" id="KW-0378">Hydrolase</keyword>
<evidence type="ECO:0000313" key="6">
    <source>
        <dbReference type="EMBL" id="CAI9976438.1"/>
    </source>
</evidence>
<evidence type="ECO:0000256" key="4">
    <source>
        <dbReference type="ARBA" id="ARBA00022759"/>
    </source>
</evidence>
<reference evidence="6" key="1">
    <citation type="submission" date="2023-06" db="EMBL/GenBank/DDBJ databases">
        <authorList>
            <person name="Kurt Z."/>
        </authorList>
    </citation>
    <scope>NUCLEOTIDE SEQUENCE</scope>
</reference>
<accession>A0AA86VST6</accession>
<sequence length="253" mass="28599">MLTHNIVRQHSLPCQKLDFSLFFALDISYSLESENDSIVVCTVYRNNVEVKSFAERSVPPAGYVPGFLSMREFSPVFNLIEKVKKQFVPTLIVLDGCGRWHPYRAGLACYISLALGIPTIGVSKNYLQIEAKNMPIVETIDKHSVQDFFNALNSPENQPAGKLQYVERDGFPPFENHHMETYQDVSQLHFRSKDQSGKKRYYCSLGFQSQNEQELLNQVIAMKDTVLGAIRVADLSGRAVLGISGFKGQVEWI</sequence>
<dbReference type="GO" id="GO:0016891">
    <property type="term" value="F:RNA endonuclease activity producing 5'-phosphomonoesters, hydrolytic mechanism"/>
    <property type="evidence" value="ECO:0007669"/>
    <property type="project" value="TreeGrafter"/>
</dbReference>
<dbReference type="GO" id="GO:0005730">
    <property type="term" value="C:nucleolus"/>
    <property type="evidence" value="ECO:0007669"/>
    <property type="project" value="TreeGrafter"/>
</dbReference>
<dbReference type="GO" id="GO:0005737">
    <property type="term" value="C:cytoplasm"/>
    <property type="evidence" value="ECO:0007669"/>
    <property type="project" value="UniProtKB-SubCell"/>
</dbReference>
<dbReference type="InterPro" id="IPR007581">
    <property type="entry name" value="Endonuclease-V"/>
</dbReference>
<dbReference type="EMBL" id="CATOUU010001173">
    <property type="protein sequence ID" value="CAI9976438.1"/>
    <property type="molecule type" value="Genomic_DNA"/>
</dbReference>
<reference evidence="7 8" key="2">
    <citation type="submission" date="2024-07" db="EMBL/GenBank/DDBJ databases">
        <authorList>
            <person name="Akdeniz Z."/>
        </authorList>
    </citation>
    <scope>NUCLEOTIDE SEQUENCE [LARGE SCALE GENOMIC DNA]</scope>
</reference>
<evidence type="ECO:0000313" key="8">
    <source>
        <dbReference type="Proteomes" id="UP001642409"/>
    </source>
</evidence>
<name>A0AA86VST6_9EUKA</name>
<keyword evidence="4 6" id="KW-0255">Endonuclease</keyword>
<evidence type="ECO:0000256" key="2">
    <source>
        <dbReference type="ARBA" id="ARBA00022490"/>
    </source>
</evidence>
<protein>
    <submittedName>
        <fullName evidence="6 7">Endonuclease V</fullName>
    </submittedName>
</protein>
<gene>
    <name evidence="7" type="ORF">HINF_LOCUS17419</name>
    <name evidence="6" type="ORF">HINF_LOCUS64083</name>
</gene>
<comment type="caution">
    <text evidence="6">The sequence shown here is derived from an EMBL/GenBank/DDBJ whole genome shotgun (WGS) entry which is preliminary data.</text>
</comment>
<evidence type="ECO:0000256" key="1">
    <source>
        <dbReference type="ARBA" id="ARBA00004496"/>
    </source>
</evidence>
<evidence type="ECO:0000256" key="3">
    <source>
        <dbReference type="ARBA" id="ARBA00022722"/>
    </source>
</evidence>
<dbReference type="EMBL" id="CAXDID020000043">
    <property type="protein sequence ID" value="CAL6001388.1"/>
    <property type="molecule type" value="Genomic_DNA"/>
</dbReference>